<protein>
    <submittedName>
        <fullName evidence="1">Uncharacterized protein</fullName>
    </submittedName>
</protein>
<organism evidence="1">
    <name type="scientific">Candidatus Methanophagaceae archaeon ANME-1 ERB6</name>
    <dbReference type="NCBI Taxonomy" id="2759912"/>
    <lineage>
        <taxon>Archaea</taxon>
        <taxon>Methanobacteriati</taxon>
        <taxon>Methanobacteriota</taxon>
        <taxon>Stenosarchaea group</taxon>
        <taxon>Methanomicrobia</taxon>
        <taxon>Candidatus Methanophagales</taxon>
        <taxon>Candidatus Methanophagaceae</taxon>
    </lineage>
</organism>
<reference evidence="1" key="1">
    <citation type="submission" date="2020-06" db="EMBL/GenBank/DDBJ databases">
        <title>Unique genomic features of the anaerobic methanotrophic archaea.</title>
        <authorList>
            <person name="Chadwick G.L."/>
            <person name="Skennerton C.T."/>
            <person name="Laso-Perez R."/>
            <person name="Leu A.O."/>
            <person name="Speth D.R."/>
            <person name="Yu H."/>
            <person name="Morgan-Lang C."/>
            <person name="Hatzenpichler R."/>
            <person name="Goudeau D."/>
            <person name="Malmstrom R."/>
            <person name="Brazelton W.J."/>
            <person name="Woyke T."/>
            <person name="Hallam S.J."/>
            <person name="Tyson G.W."/>
            <person name="Wegener G."/>
            <person name="Boetius A."/>
            <person name="Orphan V."/>
        </authorList>
    </citation>
    <scope>NUCLEOTIDE SEQUENCE</scope>
</reference>
<accession>A0A7G9YX23</accession>
<evidence type="ECO:0000313" key="1">
    <source>
        <dbReference type="EMBL" id="QNO52557.1"/>
    </source>
</evidence>
<gene>
    <name evidence="1" type="ORF">BJKGENCM_00047</name>
</gene>
<dbReference type="InterPro" id="IPR026349">
    <property type="entry name" value="CHP04255"/>
</dbReference>
<proteinExistence type="predicted"/>
<dbReference type="AlphaFoldDB" id="A0A7G9YX23"/>
<dbReference type="EMBL" id="MT631513">
    <property type="protein sequence ID" value="QNO52557.1"/>
    <property type="molecule type" value="Genomic_DNA"/>
</dbReference>
<sequence length="131" mass="15718">MITVEAKFKLEPHKKMEFDAGEEITEWNYWGINREKRLVINKDFLSITYIKWYKSFDDLKSEFLTIVNKLFEVFKDIQINCLGLRYINEINLEETDPLNWKKYLDNNLLSIFNIAEDKETIARGFNNLVLN</sequence>
<dbReference type="NCBIfam" id="TIGR04255">
    <property type="entry name" value="sporadTIGR04255"/>
    <property type="match status" value="1"/>
</dbReference>
<name>A0A7G9YX23_9EURY</name>